<reference evidence="1" key="1">
    <citation type="submission" date="2016-10" db="EMBL/GenBank/DDBJ databases">
        <title>Sequence of Gallionella enrichment culture.</title>
        <authorList>
            <person name="Poehlein A."/>
            <person name="Muehling M."/>
            <person name="Daniel R."/>
        </authorList>
    </citation>
    <scope>NUCLEOTIDE SEQUENCE</scope>
</reference>
<dbReference type="InterPro" id="IPR000653">
    <property type="entry name" value="DegT/StrS_aminotransferase"/>
</dbReference>
<comment type="caution">
    <text evidence="1">The sequence shown here is derived from an EMBL/GenBank/DDBJ whole genome shotgun (WGS) entry which is preliminary data.</text>
</comment>
<dbReference type="InterPro" id="IPR015422">
    <property type="entry name" value="PyrdxlP-dep_Trfase_small"/>
</dbReference>
<dbReference type="InterPro" id="IPR015424">
    <property type="entry name" value="PyrdxlP-dep_Trfase"/>
</dbReference>
<dbReference type="Gene3D" id="3.90.1150.10">
    <property type="entry name" value="Aspartate Aminotransferase, domain 1"/>
    <property type="match status" value="1"/>
</dbReference>
<accession>A0A1J5SV27</accession>
<dbReference type="InterPro" id="IPR036390">
    <property type="entry name" value="WH_DNA-bd_sf"/>
</dbReference>
<dbReference type="GO" id="GO:0008483">
    <property type="term" value="F:transaminase activity"/>
    <property type="evidence" value="ECO:0007669"/>
    <property type="project" value="UniProtKB-KW"/>
</dbReference>
<evidence type="ECO:0000313" key="1">
    <source>
        <dbReference type="EMBL" id="OIR07912.1"/>
    </source>
</evidence>
<dbReference type="InterPro" id="IPR036388">
    <property type="entry name" value="WH-like_DNA-bd_sf"/>
</dbReference>
<dbReference type="AlphaFoldDB" id="A0A1J5SV27"/>
<protein>
    <submittedName>
        <fullName evidence="1">DegT/DnrJ/EryC1/StrS aminotransferase family protein</fullName>
    </submittedName>
</protein>
<dbReference type="Gene3D" id="1.10.10.10">
    <property type="entry name" value="Winged helix-like DNA-binding domain superfamily/Winged helix DNA-binding domain"/>
    <property type="match status" value="1"/>
</dbReference>
<dbReference type="EMBL" id="MLJW01000034">
    <property type="protein sequence ID" value="OIR07912.1"/>
    <property type="molecule type" value="Genomic_DNA"/>
</dbReference>
<dbReference type="SUPFAM" id="SSF53383">
    <property type="entry name" value="PLP-dependent transferases"/>
    <property type="match status" value="1"/>
</dbReference>
<dbReference type="SUPFAM" id="SSF46785">
    <property type="entry name" value="Winged helix' DNA-binding domain"/>
    <property type="match status" value="1"/>
</dbReference>
<keyword evidence="1" id="KW-0808">Transferase</keyword>
<proteinExistence type="predicted"/>
<gene>
    <name evidence="1" type="ORF">GALL_97750</name>
</gene>
<dbReference type="Pfam" id="PF01041">
    <property type="entry name" value="DegT_DnrJ_EryC1"/>
    <property type="match status" value="1"/>
</dbReference>
<dbReference type="GO" id="GO:0003700">
    <property type="term" value="F:DNA-binding transcription factor activity"/>
    <property type="evidence" value="ECO:0007669"/>
    <property type="project" value="InterPro"/>
</dbReference>
<keyword evidence="1" id="KW-0032">Aminotransferase</keyword>
<sequence>MADIKSGVNLLFLREEELRQGIEMLFFAYRDFTAEPDVILADYGFGRAHHRVIYFVGRSPGITVSDLLATLGITKQSLSRVLSQLVAEGFNGKLSEFAAAIGLAQDRMFDAQLGVRRAAAARYARFLAAEAPGWAGPQRPGDPPWQGYPVLAPSAAAADACVREAAARGVQLRRYYRPALHLAAPARRYARGTLAVSADLAQRMLCLPMYSDLDASAQADLLGRLREALPWS</sequence>
<name>A0A1J5SV27_9ZZZZ</name>
<organism evidence="1">
    <name type="scientific">mine drainage metagenome</name>
    <dbReference type="NCBI Taxonomy" id="410659"/>
    <lineage>
        <taxon>unclassified sequences</taxon>
        <taxon>metagenomes</taxon>
        <taxon>ecological metagenomes</taxon>
    </lineage>
</organism>